<evidence type="ECO:0000259" key="2">
    <source>
        <dbReference type="SMART" id="SM01204"/>
    </source>
</evidence>
<dbReference type="InterPro" id="IPR019494">
    <property type="entry name" value="FIST_C"/>
</dbReference>
<dbReference type="Proteomes" id="UP000662904">
    <property type="component" value="Chromosome"/>
</dbReference>
<organism evidence="3 4">
    <name type="scientific">Koleobacter methoxysyntrophicus</name>
    <dbReference type="NCBI Taxonomy" id="2751313"/>
    <lineage>
        <taxon>Bacteria</taxon>
        <taxon>Bacillati</taxon>
        <taxon>Bacillota</taxon>
        <taxon>Clostridia</taxon>
        <taxon>Koleobacterales</taxon>
        <taxon>Koleobacteraceae</taxon>
        <taxon>Koleobacter</taxon>
    </lineage>
</organism>
<proteinExistence type="predicted"/>
<evidence type="ECO:0000259" key="1">
    <source>
        <dbReference type="SMART" id="SM00897"/>
    </source>
</evidence>
<keyword evidence="4" id="KW-1185">Reference proteome</keyword>
<dbReference type="SMART" id="SM00897">
    <property type="entry name" value="FIST"/>
    <property type="match status" value="1"/>
</dbReference>
<dbReference type="InterPro" id="IPR013702">
    <property type="entry name" value="FIST_domain_N"/>
</dbReference>
<dbReference type="PANTHER" id="PTHR40252:SF2">
    <property type="entry name" value="BLR0328 PROTEIN"/>
    <property type="match status" value="1"/>
</dbReference>
<dbReference type="Pfam" id="PF10442">
    <property type="entry name" value="FIST_C"/>
    <property type="match status" value="1"/>
</dbReference>
<sequence length="375" mass="40392">MLAGIGYNQKDDSALAGRLAAEQAIEQSGEPAITFLFTTENYAQEEVLQAVKEVTGRSKLVGLCTPGIITRDGILEKGVGVCTISGPGIKAETCLQEITVESSWEIGEEMGRKLRAGGIDSGTVFIFPDGFAANISDFIKGMYNILGPNFTYIGGGSGDNLKFYRTYQFTEKGLRRNGAACAVVKGITFQIGIGHGWKPSEQPMVITKARGKKVYEIDGCPAFDVYSKCLGGINRESFPYYSMKYPLGIPAAGGNFLIRDPIEVEEDNSIVFVAEVPQNTVAVLMEGSIENLIDAAEKAASTAVSSLNSPGIIFLFDCFSRYLLMGREFEQELKRVIEAAGPDTPVIGMLAFGEVGTFFGVPFFHNKTTIVAAGR</sequence>
<dbReference type="Pfam" id="PF08495">
    <property type="entry name" value="FIST"/>
    <property type="match status" value="1"/>
</dbReference>
<feature type="domain" description="FIST" evidence="1">
    <location>
        <begin position="30"/>
        <end position="221"/>
    </location>
</feature>
<evidence type="ECO:0008006" key="5">
    <source>
        <dbReference type="Google" id="ProtNLM"/>
    </source>
</evidence>
<feature type="domain" description="FIST C-domain" evidence="2">
    <location>
        <begin position="222"/>
        <end position="358"/>
    </location>
</feature>
<accession>A0A8A0RJG4</accession>
<dbReference type="KEGG" id="kme:H0A61_00351"/>
<dbReference type="PANTHER" id="PTHR40252">
    <property type="entry name" value="BLR0328 PROTEIN"/>
    <property type="match status" value="1"/>
</dbReference>
<evidence type="ECO:0000313" key="4">
    <source>
        <dbReference type="Proteomes" id="UP000662904"/>
    </source>
</evidence>
<protein>
    <recommendedName>
        <fullName evidence="5">Histidine kinase</fullName>
    </recommendedName>
</protein>
<evidence type="ECO:0000313" key="3">
    <source>
        <dbReference type="EMBL" id="QSQ08032.1"/>
    </source>
</evidence>
<gene>
    <name evidence="3" type="ORF">H0A61_00351</name>
</gene>
<reference evidence="3" key="1">
    <citation type="submission" date="2020-07" db="EMBL/GenBank/DDBJ databases">
        <title>Koleobacter methoxysyntrophicus gen. nov., sp. nov., a novel anaerobic bacterium isolated from deep subsurface oil field and proposal of Koleobacterales ord. nov. in the phylum Firmicutes.</title>
        <authorList>
            <person name="Sakamoto S."/>
            <person name="Tamaki H."/>
        </authorList>
    </citation>
    <scope>NUCLEOTIDE SEQUENCE</scope>
    <source>
        <strain evidence="3">NRmbB1</strain>
    </source>
</reference>
<name>A0A8A0RJG4_9FIRM</name>
<dbReference type="EMBL" id="CP059066">
    <property type="protein sequence ID" value="QSQ08032.1"/>
    <property type="molecule type" value="Genomic_DNA"/>
</dbReference>
<dbReference type="SMART" id="SM01204">
    <property type="entry name" value="FIST_C"/>
    <property type="match status" value="1"/>
</dbReference>
<dbReference type="AlphaFoldDB" id="A0A8A0RJG4"/>
<dbReference type="RefSeq" id="WP_206708268.1">
    <property type="nucleotide sequence ID" value="NZ_CP059066.1"/>
</dbReference>